<dbReference type="Proteomes" id="UP001597215">
    <property type="component" value="Unassembled WGS sequence"/>
</dbReference>
<evidence type="ECO:0000313" key="2">
    <source>
        <dbReference type="Proteomes" id="UP001597215"/>
    </source>
</evidence>
<dbReference type="RefSeq" id="WP_381516419.1">
    <property type="nucleotide sequence ID" value="NZ_JBHUEL010000013.1"/>
</dbReference>
<dbReference type="PANTHER" id="PTHR43162">
    <property type="match status" value="1"/>
</dbReference>
<name>A0ABW4MH28_9SPHN</name>
<keyword evidence="2" id="KW-1185">Reference proteome</keyword>
<accession>A0ABW4MH28</accession>
<gene>
    <name evidence="1" type="ORF">ACFSAG_14785</name>
</gene>
<reference evidence="2" key="1">
    <citation type="journal article" date="2019" name="Int. J. Syst. Evol. Microbiol.">
        <title>The Global Catalogue of Microorganisms (GCM) 10K type strain sequencing project: providing services to taxonomists for standard genome sequencing and annotation.</title>
        <authorList>
            <consortium name="The Broad Institute Genomics Platform"/>
            <consortium name="The Broad Institute Genome Sequencing Center for Infectious Disease"/>
            <person name="Wu L."/>
            <person name="Ma J."/>
        </authorList>
    </citation>
    <scope>NUCLEOTIDE SEQUENCE [LARGE SCALE GENOMIC DNA]</scope>
    <source>
        <strain evidence="2">CGMCC 1.12449</strain>
    </source>
</reference>
<dbReference type="InterPro" id="IPR051604">
    <property type="entry name" value="Ergot_Alk_Oxidoreductase"/>
</dbReference>
<organism evidence="1 2">
    <name type="scientific">Sphingorhabdus buctiana</name>
    <dbReference type="NCBI Taxonomy" id="1508805"/>
    <lineage>
        <taxon>Bacteria</taxon>
        <taxon>Pseudomonadati</taxon>
        <taxon>Pseudomonadota</taxon>
        <taxon>Alphaproteobacteria</taxon>
        <taxon>Sphingomonadales</taxon>
        <taxon>Sphingomonadaceae</taxon>
        <taxon>Sphingorhabdus</taxon>
    </lineage>
</organism>
<dbReference type="Gene3D" id="3.90.25.10">
    <property type="entry name" value="UDP-galactose 4-epimerase, domain 1"/>
    <property type="match status" value="1"/>
</dbReference>
<dbReference type="PANTHER" id="PTHR43162:SF1">
    <property type="entry name" value="PRESTALK A DIFFERENTIATION PROTEIN A"/>
    <property type="match status" value="1"/>
</dbReference>
<comment type="caution">
    <text evidence="1">The sequence shown here is derived from an EMBL/GenBank/DDBJ whole genome shotgun (WGS) entry which is preliminary data.</text>
</comment>
<evidence type="ECO:0000313" key="1">
    <source>
        <dbReference type="EMBL" id="MFD1768105.1"/>
    </source>
</evidence>
<protein>
    <recommendedName>
        <fullName evidence="3">Ketopantoate reductase C-terminal domain-containing protein</fullName>
    </recommendedName>
</protein>
<proteinExistence type="predicted"/>
<evidence type="ECO:0008006" key="3">
    <source>
        <dbReference type="Google" id="ProtNLM"/>
    </source>
</evidence>
<dbReference type="EMBL" id="JBHUEL010000013">
    <property type="protein sequence ID" value="MFD1768105.1"/>
    <property type="molecule type" value="Genomic_DNA"/>
</dbReference>
<sequence>MTGPDSLTLDQLADCLSAVAGAVVRPVEETTEAAEARLRNAGASEQFIEYFSDIGRSIMKGDTAVVTDVVARITGHPPRNLNAFLAEHALLLRRTGGI</sequence>